<sequence>MTVGVLVGVQQSFKLRATGDTPSGAVRARFSGATGKGGDGRQPWARSLPRGGPEELAGASKPRRGAAARWPSSNAPSAVAVTHCLGVSGCSCSPASAL</sequence>
<gene>
    <name evidence="2" type="ORF">NCGR_LOCUS15762</name>
</gene>
<dbReference type="Proteomes" id="UP000604825">
    <property type="component" value="Unassembled WGS sequence"/>
</dbReference>
<proteinExistence type="predicted"/>
<feature type="region of interest" description="Disordered" evidence="1">
    <location>
        <begin position="19"/>
        <end position="73"/>
    </location>
</feature>
<reference evidence="2" key="1">
    <citation type="submission" date="2020-10" db="EMBL/GenBank/DDBJ databases">
        <authorList>
            <person name="Han B."/>
            <person name="Lu T."/>
            <person name="Zhao Q."/>
            <person name="Huang X."/>
            <person name="Zhao Y."/>
        </authorList>
    </citation>
    <scope>NUCLEOTIDE SEQUENCE</scope>
</reference>
<dbReference type="EMBL" id="CAJGYO010000004">
    <property type="protein sequence ID" value="CAD6223343.1"/>
    <property type="molecule type" value="Genomic_DNA"/>
</dbReference>
<evidence type="ECO:0000313" key="3">
    <source>
        <dbReference type="Proteomes" id="UP000604825"/>
    </source>
</evidence>
<comment type="caution">
    <text evidence="2">The sequence shown here is derived from an EMBL/GenBank/DDBJ whole genome shotgun (WGS) entry which is preliminary data.</text>
</comment>
<dbReference type="AlphaFoldDB" id="A0A811NFR9"/>
<evidence type="ECO:0000256" key="1">
    <source>
        <dbReference type="SAM" id="MobiDB-lite"/>
    </source>
</evidence>
<name>A0A811NFR9_9POAL</name>
<evidence type="ECO:0000313" key="2">
    <source>
        <dbReference type="EMBL" id="CAD6223343.1"/>
    </source>
</evidence>
<accession>A0A811NFR9</accession>
<organism evidence="2 3">
    <name type="scientific">Miscanthus lutarioriparius</name>
    <dbReference type="NCBI Taxonomy" id="422564"/>
    <lineage>
        <taxon>Eukaryota</taxon>
        <taxon>Viridiplantae</taxon>
        <taxon>Streptophyta</taxon>
        <taxon>Embryophyta</taxon>
        <taxon>Tracheophyta</taxon>
        <taxon>Spermatophyta</taxon>
        <taxon>Magnoliopsida</taxon>
        <taxon>Liliopsida</taxon>
        <taxon>Poales</taxon>
        <taxon>Poaceae</taxon>
        <taxon>PACMAD clade</taxon>
        <taxon>Panicoideae</taxon>
        <taxon>Andropogonodae</taxon>
        <taxon>Andropogoneae</taxon>
        <taxon>Saccharinae</taxon>
        <taxon>Miscanthus</taxon>
    </lineage>
</organism>
<keyword evidence="3" id="KW-1185">Reference proteome</keyword>
<protein>
    <submittedName>
        <fullName evidence="2">Uncharacterized protein</fullName>
    </submittedName>
</protein>